<name>A0A382SU64_9ZZZZ</name>
<dbReference type="AlphaFoldDB" id="A0A382SU64"/>
<sequence>MNKKGYSQLKLPIYYIDAFTENVFQGNPAAVV</sequence>
<accession>A0A382SU64</accession>
<evidence type="ECO:0000313" key="1">
    <source>
        <dbReference type="EMBL" id="SVD13444.1"/>
    </source>
</evidence>
<gene>
    <name evidence="1" type="ORF">METZ01_LOCUS366298</name>
</gene>
<reference evidence="1" key="1">
    <citation type="submission" date="2018-05" db="EMBL/GenBank/DDBJ databases">
        <authorList>
            <person name="Lanie J.A."/>
            <person name="Ng W.-L."/>
            <person name="Kazmierczak K.M."/>
            <person name="Andrzejewski T.M."/>
            <person name="Davidsen T.M."/>
            <person name="Wayne K.J."/>
            <person name="Tettelin H."/>
            <person name="Glass J.I."/>
            <person name="Rusch D."/>
            <person name="Podicherti R."/>
            <person name="Tsui H.-C.T."/>
            <person name="Winkler M.E."/>
        </authorList>
    </citation>
    <scope>NUCLEOTIDE SEQUENCE</scope>
</reference>
<dbReference type="Gene3D" id="3.10.310.10">
    <property type="entry name" value="Diaminopimelate Epimerase, Chain A, domain 1"/>
    <property type="match status" value="1"/>
</dbReference>
<protein>
    <submittedName>
        <fullName evidence="1">Uncharacterized protein</fullName>
    </submittedName>
</protein>
<feature type="non-terminal residue" evidence="1">
    <location>
        <position position="32"/>
    </location>
</feature>
<dbReference type="SUPFAM" id="SSF54506">
    <property type="entry name" value="Diaminopimelate epimerase-like"/>
    <property type="match status" value="1"/>
</dbReference>
<proteinExistence type="predicted"/>
<dbReference type="EMBL" id="UINC01131624">
    <property type="protein sequence ID" value="SVD13444.1"/>
    <property type="molecule type" value="Genomic_DNA"/>
</dbReference>
<organism evidence="1">
    <name type="scientific">marine metagenome</name>
    <dbReference type="NCBI Taxonomy" id="408172"/>
    <lineage>
        <taxon>unclassified sequences</taxon>
        <taxon>metagenomes</taxon>
        <taxon>ecological metagenomes</taxon>
    </lineage>
</organism>